<dbReference type="InterPro" id="IPR050775">
    <property type="entry name" value="FAD-binding_Monooxygenases"/>
</dbReference>
<dbReference type="SUPFAM" id="SSF51905">
    <property type="entry name" value="FAD/NAD(P)-binding domain"/>
    <property type="match status" value="2"/>
</dbReference>
<dbReference type="Proteomes" id="UP000825890">
    <property type="component" value="Unassembled WGS sequence"/>
</dbReference>
<evidence type="ECO:0000313" key="5">
    <source>
        <dbReference type="EMBL" id="GIZ41242.1"/>
    </source>
</evidence>
<keyword evidence="1" id="KW-0285">Flavoprotein</keyword>
<evidence type="ECO:0000313" key="6">
    <source>
        <dbReference type="Proteomes" id="UP000825890"/>
    </source>
</evidence>
<keyword evidence="3" id="KW-0521">NADP</keyword>
<dbReference type="InterPro" id="IPR036188">
    <property type="entry name" value="FAD/NAD-bd_sf"/>
</dbReference>
<reference evidence="5 6" key="1">
    <citation type="submission" date="2021-01" db="EMBL/GenBank/DDBJ databases">
        <title>Cercospora kikuchii MAFF 305040 whole genome shotgun sequence.</title>
        <authorList>
            <person name="Kashiwa T."/>
            <person name="Suzuki T."/>
        </authorList>
    </citation>
    <scope>NUCLEOTIDE SEQUENCE [LARGE SCALE GENOMIC DNA]</scope>
    <source>
        <strain evidence="5 6">MAFF 305040</strain>
    </source>
</reference>
<dbReference type="GO" id="GO:0050661">
    <property type="term" value="F:NADP binding"/>
    <property type="evidence" value="ECO:0007669"/>
    <property type="project" value="InterPro"/>
</dbReference>
<keyword evidence="2" id="KW-0274">FAD</keyword>
<dbReference type="PANTHER" id="PTHR43098:SF5">
    <property type="entry name" value="DUAL-FUNCTIONAL MONOOXYGENASE_METHYLTRANSFERASE PSOF"/>
    <property type="match status" value="1"/>
</dbReference>
<evidence type="ECO:0000256" key="3">
    <source>
        <dbReference type="ARBA" id="ARBA00022857"/>
    </source>
</evidence>
<dbReference type="GeneID" id="68290130"/>
<dbReference type="GO" id="GO:0004499">
    <property type="term" value="F:N,N-dimethylaniline monooxygenase activity"/>
    <property type="evidence" value="ECO:0007669"/>
    <property type="project" value="InterPro"/>
</dbReference>
<dbReference type="Pfam" id="PF00743">
    <property type="entry name" value="FMO-like"/>
    <property type="match status" value="1"/>
</dbReference>
<dbReference type="RefSeq" id="XP_044655729.1">
    <property type="nucleotide sequence ID" value="XM_044799794.1"/>
</dbReference>
<evidence type="ECO:0000256" key="4">
    <source>
        <dbReference type="ARBA" id="ARBA00023002"/>
    </source>
</evidence>
<accession>A0A9P3CH23</accession>
<evidence type="ECO:0000256" key="1">
    <source>
        <dbReference type="ARBA" id="ARBA00022630"/>
    </source>
</evidence>
<dbReference type="Gene3D" id="3.50.50.60">
    <property type="entry name" value="FAD/NAD(P)-binding domain"/>
    <property type="match status" value="2"/>
</dbReference>
<evidence type="ECO:0000256" key="2">
    <source>
        <dbReference type="ARBA" id="ARBA00022827"/>
    </source>
</evidence>
<name>A0A9P3CH23_9PEZI</name>
<dbReference type="InterPro" id="IPR020946">
    <property type="entry name" value="Flavin_mOase-like"/>
</dbReference>
<organism evidence="5 6">
    <name type="scientific">Cercospora kikuchii</name>
    <dbReference type="NCBI Taxonomy" id="84275"/>
    <lineage>
        <taxon>Eukaryota</taxon>
        <taxon>Fungi</taxon>
        <taxon>Dikarya</taxon>
        <taxon>Ascomycota</taxon>
        <taxon>Pezizomycotina</taxon>
        <taxon>Dothideomycetes</taxon>
        <taxon>Dothideomycetidae</taxon>
        <taxon>Mycosphaerellales</taxon>
        <taxon>Mycosphaerellaceae</taxon>
        <taxon>Cercospora</taxon>
    </lineage>
</organism>
<dbReference type="EMBL" id="BOLY01000003">
    <property type="protein sequence ID" value="GIZ41242.1"/>
    <property type="molecule type" value="Genomic_DNA"/>
</dbReference>
<gene>
    <name evidence="5" type="ORF">CKM354_000455500</name>
</gene>
<evidence type="ECO:0008006" key="7">
    <source>
        <dbReference type="Google" id="ProtNLM"/>
    </source>
</evidence>
<keyword evidence="4" id="KW-0560">Oxidoreductase</keyword>
<keyword evidence="6" id="KW-1185">Reference proteome</keyword>
<proteinExistence type="predicted"/>
<dbReference type="PANTHER" id="PTHR43098">
    <property type="entry name" value="L-ORNITHINE N(5)-MONOOXYGENASE-RELATED"/>
    <property type="match status" value="1"/>
</dbReference>
<dbReference type="AlphaFoldDB" id="A0A9P3CH23"/>
<dbReference type="OrthoDB" id="66881at2759"/>
<dbReference type="GO" id="GO:0050660">
    <property type="term" value="F:flavin adenine dinucleotide binding"/>
    <property type="evidence" value="ECO:0007669"/>
    <property type="project" value="InterPro"/>
</dbReference>
<comment type="caution">
    <text evidence="5">The sequence shown here is derived from an EMBL/GenBank/DDBJ whole genome shotgun (WGS) entry which is preliminary data.</text>
</comment>
<sequence>MAVPDYDAVVVGAGFGGIRTMLELQALGISMVCFDAASDVGGTWWWNRYPGARSDGEASIYTLKFSKEVADAWDYSEKYPTQQEIQRYLARVVDHYDLRRRIQFNVQVVSAKYSDEHQFWTIETAAGRSVTCRYFIPATGTLSVPRDPPFKGLERFTGEVYQSSNWPSQGVTLEGKRLAIVGTGSTGVQLVPKLAPAVKELLVLQRTPCYAIPGRNEGIDEFRAAEIKSHNEESWKLAINNPVGHDSVPASKIMKGLDPTSIRQHLDKGWEAGFLPFQLHSFADIYTDPESNEIISRYVRDKIHAIVDDQATADLLSPSHPFGTKRPTCEHGYYKTFNRPNVKLVDVSGGEAQVYEKGLITADGTQHEVDIIIFAVGFDAGPGALSKIDIQGSSGKSLKAAWNESLQTFAGVLVPEFPNMFIINGPHSSVGNQPTTVEVAVDWTGKVITHMRENQISVVDVKREAAAAWTQHVSDLWNFLLVSKPAAAARSWFVGANVPGKKPEILMYFGGIPNWRSWLDKEVFGGWTSLKFTSASG</sequence>
<protein>
    <recommendedName>
        <fullName evidence="7">Cyclohexanone monooxygenase</fullName>
    </recommendedName>
</protein>